<accession>A0ABY7E6C0</accession>
<proteinExistence type="predicted"/>
<dbReference type="InterPro" id="IPR043502">
    <property type="entry name" value="DNA/RNA_pol_sf"/>
</dbReference>
<protein>
    <recommendedName>
        <fullName evidence="3">DNA-directed DNA polymerase</fullName>
    </recommendedName>
</protein>
<reference evidence="1" key="1">
    <citation type="submission" date="2022-11" db="EMBL/GenBank/DDBJ databases">
        <title>Centuries of genome instability and evolution in soft-shell clam transmissible cancer (bioRxiv).</title>
        <authorList>
            <person name="Hart S.F.M."/>
            <person name="Yonemitsu M.A."/>
            <person name="Giersch R.M."/>
            <person name="Beal B.F."/>
            <person name="Arriagada G."/>
            <person name="Davis B.W."/>
            <person name="Ostrander E.A."/>
            <person name="Goff S.P."/>
            <person name="Metzger M.J."/>
        </authorList>
    </citation>
    <scope>NUCLEOTIDE SEQUENCE</scope>
    <source>
        <strain evidence="1">MELC-2E11</strain>
        <tissue evidence="1">Siphon/mantle</tissue>
    </source>
</reference>
<evidence type="ECO:0008006" key="3">
    <source>
        <dbReference type="Google" id="ProtNLM"/>
    </source>
</evidence>
<sequence>MNDIKFNVFGVNCNTKSSSIYPLYISNTINTKNGTCDLLLIENNKVSHYVWIKDFNTLMNTQSKNHNRKIFCKYCIQHFTEQRILKDHTDVCLSINGTQKIKLPSPVKKLEFKNYHKQLMAPFADFEAIVEPSNKTFGNSTTSYQNHIACGYGYKLVCNYDDKYSKPAKVYLGINAIYRFIQDMLKEEKYCAKMMDNHFNKEMVITPEQEQEFKKSKVCHFCKRKYIDSDYVFNKPVRDHCHALGLYRGLTKKIPVVFHNLRGYDSHFIMQELCKIEKLIKWVDKKDLSDFKDLKDNCIIECDFEYPEEIHNLHSDYPLAPENMYFTKGISLGMKITKVHRVLQFDERAWLKEYIDFNTQKSSNAKNAFEKDFFKLMNNSVFGKTMESLRKRVCLTLTHNEKVLEKHAARETFVSANMFNDDLFAINKIKQQLVLNRPCYVGMSILELNTDSLCYEIKTKDAYEDLYADKHLFDNSDYSSNSKYYFDDNKKVIGKMKDEAAGTPITEFVGLRSKMYSYTFNNNHAIKKCKGITKGVDTLFKTLTMKHSMNSIRSIKHNLKSYTITKTSLSCFDNKRFILGNGINTVPYGHY</sequence>
<dbReference type="PANTHER" id="PTHR31511:SF12">
    <property type="entry name" value="RHO TERMINATION FACTOR N-TERMINAL DOMAIN-CONTAINING PROTEIN"/>
    <property type="match status" value="1"/>
</dbReference>
<name>A0ABY7E6C0_MYAAR</name>
<gene>
    <name evidence="1" type="ORF">MAR_019465</name>
</gene>
<organism evidence="1 2">
    <name type="scientific">Mya arenaria</name>
    <name type="common">Soft-shell clam</name>
    <dbReference type="NCBI Taxonomy" id="6604"/>
    <lineage>
        <taxon>Eukaryota</taxon>
        <taxon>Metazoa</taxon>
        <taxon>Spiralia</taxon>
        <taxon>Lophotrochozoa</taxon>
        <taxon>Mollusca</taxon>
        <taxon>Bivalvia</taxon>
        <taxon>Autobranchia</taxon>
        <taxon>Heteroconchia</taxon>
        <taxon>Euheterodonta</taxon>
        <taxon>Imparidentia</taxon>
        <taxon>Neoheterodontei</taxon>
        <taxon>Myida</taxon>
        <taxon>Myoidea</taxon>
        <taxon>Myidae</taxon>
        <taxon>Mya</taxon>
    </lineage>
</organism>
<dbReference type="PANTHER" id="PTHR31511">
    <property type="entry name" value="PROTEIN CBG23764"/>
    <property type="match status" value="1"/>
</dbReference>
<dbReference type="EMBL" id="CP111016">
    <property type="protein sequence ID" value="WAR04096.1"/>
    <property type="molecule type" value="Genomic_DNA"/>
</dbReference>
<dbReference type="InterPro" id="IPR044925">
    <property type="entry name" value="His-Me_finger_sf"/>
</dbReference>
<dbReference type="Proteomes" id="UP001164746">
    <property type="component" value="Chromosome 5"/>
</dbReference>
<dbReference type="SUPFAM" id="SSF54060">
    <property type="entry name" value="His-Me finger endonucleases"/>
    <property type="match status" value="1"/>
</dbReference>
<evidence type="ECO:0000313" key="1">
    <source>
        <dbReference type="EMBL" id="WAR04096.1"/>
    </source>
</evidence>
<evidence type="ECO:0000313" key="2">
    <source>
        <dbReference type="Proteomes" id="UP001164746"/>
    </source>
</evidence>
<dbReference type="SUPFAM" id="SSF56672">
    <property type="entry name" value="DNA/RNA polymerases"/>
    <property type="match status" value="1"/>
</dbReference>
<keyword evidence="2" id="KW-1185">Reference proteome</keyword>